<dbReference type="SUPFAM" id="SSF88659">
    <property type="entry name" value="Sigma3 and sigma4 domains of RNA polymerase sigma factors"/>
    <property type="match status" value="1"/>
</dbReference>
<evidence type="ECO:0000313" key="7">
    <source>
        <dbReference type="EMBL" id="MBO8451843.1"/>
    </source>
</evidence>
<reference evidence="7" key="2">
    <citation type="journal article" date="2021" name="PeerJ">
        <title>Extensive microbial diversity within the chicken gut microbiome revealed by metagenomics and culture.</title>
        <authorList>
            <person name="Gilroy R."/>
            <person name="Ravi A."/>
            <person name="Getino M."/>
            <person name="Pursley I."/>
            <person name="Horton D.L."/>
            <person name="Alikhan N.F."/>
            <person name="Baker D."/>
            <person name="Gharbi K."/>
            <person name="Hall N."/>
            <person name="Watson M."/>
            <person name="Adriaenssens E.M."/>
            <person name="Foster-Nyarko E."/>
            <person name="Jarju S."/>
            <person name="Secka A."/>
            <person name="Antonio M."/>
            <person name="Oren A."/>
            <person name="Chaudhuri R.R."/>
            <person name="La Ragione R."/>
            <person name="Hildebrand F."/>
            <person name="Pallen M.J."/>
        </authorList>
    </citation>
    <scope>NUCLEOTIDE SEQUENCE</scope>
    <source>
        <strain evidence="7">B1-20833</strain>
    </source>
</reference>
<comment type="similarity">
    <text evidence="1">Belongs to the sigma-70 factor family. ECF subfamily.</text>
</comment>
<sequence>METVEVQKDSSILLKELSEGSRTAFDWLFIRYQPKVVAFLKACTGDEEQARDIAQDIFFNIWKDRAKLSEVRSFEGYLFQMARFSVYNYYDHLDVVKKYVEEGKTRSEVTDAGPEEKLKERQIRARIAETVRSMPQRRREIFVMSRWGGYSNDEIAERLNISKRTVENHLTAAQSVLRRTLKYLLCVIVPLAYFIYG</sequence>
<dbReference type="InterPro" id="IPR036388">
    <property type="entry name" value="WH-like_DNA-bd_sf"/>
</dbReference>
<proteinExistence type="inferred from homology"/>
<evidence type="ECO:0000256" key="3">
    <source>
        <dbReference type="ARBA" id="ARBA00023082"/>
    </source>
</evidence>
<dbReference type="NCBIfam" id="TIGR02937">
    <property type="entry name" value="sigma70-ECF"/>
    <property type="match status" value="1"/>
</dbReference>
<dbReference type="EMBL" id="JADIMI010000025">
    <property type="protein sequence ID" value="MBO8451843.1"/>
    <property type="molecule type" value="Genomic_DNA"/>
</dbReference>
<dbReference type="InterPro" id="IPR013324">
    <property type="entry name" value="RNA_pol_sigma_r3/r4-like"/>
</dbReference>
<evidence type="ECO:0000313" key="8">
    <source>
        <dbReference type="Proteomes" id="UP000823661"/>
    </source>
</evidence>
<dbReference type="InterPro" id="IPR007627">
    <property type="entry name" value="RNA_pol_sigma70_r2"/>
</dbReference>
<evidence type="ECO:0000256" key="4">
    <source>
        <dbReference type="ARBA" id="ARBA00023163"/>
    </source>
</evidence>
<feature type="domain" description="RNA polymerase sigma-70 region 2" evidence="5">
    <location>
        <begin position="28"/>
        <end position="90"/>
    </location>
</feature>
<dbReference type="InterPro" id="IPR013249">
    <property type="entry name" value="RNA_pol_sigma70_r4_t2"/>
</dbReference>
<dbReference type="Gene3D" id="1.10.1740.10">
    <property type="match status" value="1"/>
</dbReference>
<dbReference type="Pfam" id="PF04542">
    <property type="entry name" value="Sigma70_r2"/>
    <property type="match status" value="1"/>
</dbReference>
<evidence type="ECO:0000259" key="5">
    <source>
        <dbReference type="Pfam" id="PF04542"/>
    </source>
</evidence>
<dbReference type="GO" id="GO:0003677">
    <property type="term" value="F:DNA binding"/>
    <property type="evidence" value="ECO:0007669"/>
    <property type="project" value="InterPro"/>
</dbReference>
<dbReference type="PANTHER" id="PTHR43133:SF46">
    <property type="entry name" value="RNA POLYMERASE SIGMA-70 FACTOR ECF SUBFAMILY"/>
    <property type="match status" value="1"/>
</dbReference>
<gene>
    <name evidence="7" type="ORF">IAC06_03025</name>
</gene>
<keyword evidence="3" id="KW-0731">Sigma factor</keyword>
<keyword evidence="4" id="KW-0804">Transcription</keyword>
<dbReference type="InterPro" id="IPR013325">
    <property type="entry name" value="RNA_pol_sigma_r2"/>
</dbReference>
<dbReference type="InterPro" id="IPR039425">
    <property type="entry name" value="RNA_pol_sigma-70-like"/>
</dbReference>
<dbReference type="SUPFAM" id="SSF88946">
    <property type="entry name" value="Sigma2 domain of RNA polymerase sigma factors"/>
    <property type="match status" value="1"/>
</dbReference>
<evidence type="ECO:0000256" key="1">
    <source>
        <dbReference type="ARBA" id="ARBA00010641"/>
    </source>
</evidence>
<feature type="domain" description="RNA polymerase sigma factor 70 region 4 type 2" evidence="6">
    <location>
        <begin position="125"/>
        <end position="173"/>
    </location>
</feature>
<dbReference type="InterPro" id="IPR014327">
    <property type="entry name" value="RNA_pol_sigma70_bacteroid"/>
</dbReference>
<name>A0A9D9EQK8_9BACT</name>
<dbReference type="AlphaFoldDB" id="A0A9D9EQK8"/>
<evidence type="ECO:0000259" key="6">
    <source>
        <dbReference type="Pfam" id="PF08281"/>
    </source>
</evidence>
<keyword evidence="2" id="KW-0805">Transcription regulation</keyword>
<organism evidence="7 8">
    <name type="scientific">Candidatus Cryptobacteroides intestinavium</name>
    <dbReference type="NCBI Taxonomy" id="2840766"/>
    <lineage>
        <taxon>Bacteria</taxon>
        <taxon>Pseudomonadati</taxon>
        <taxon>Bacteroidota</taxon>
        <taxon>Bacteroidia</taxon>
        <taxon>Bacteroidales</taxon>
        <taxon>Candidatus Cryptobacteroides</taxon>
    </lineage>
</organism>
<accession>A0A9D9EQK8</accession>
<dbReference type="PANTHER" id="PTHR43133">
    <property type="entry name" value="RNA POLYMERASE ECF-TYPE SIGMA FACTO"/>
    <property type="match status" value="1"/>
</dbReference>
<comment type="caution">
    <text evidence="7">The sequence shown here is derived from an EMBL/GenBank/DDBJ whole genome shotgun (WGS) entry which is preliminary data.</text>
</comment>
<dbReference type="Proteomes" id="UP000823661">
    <property type="component" value="Unassembled WGS sequence"/>
</dbReference>
<dbReference type="InterPro" id="IPR014284">
    <property type="entry name" value="RNA_pol_sigma-70_dom"/>
</dbReference>
<dbReference type="GO" id="GO:0006352">
    <property type="term" value="P:DNA-templated transcription initiation"/>
    <property type="evidence" value="ECO:0007669"/>
    <property type="project" value="InterPro"/>
</dbReference>
<dbReference type="GO" id="GO:0016987">
    <property type="term" value="F:sigma factor activity"/>
    <property type="evidence" value="ECO:0007669"/>
    <property type="project" value="UniProtKB-KW"/>
</dbReference>
<dbReference type="NCBIfam" id="TIGR02985">
    <property type="entry name" value="Sig70_bacteroi1"/>
    <property type="match status" value="1"/>
</dbReference>
<dbReference type="Gene3D" id="1.10.10.10">
    <property type="entry name" value="Winged helix-like DNA-binding domain superfamily/Winged helix DNA-binding domain"/>
    <property type="match status" value="1"/>
</dbReference>
<protein>
    <submittedName>
        <fullName evidence="7">RNA polymerase sigma-70 factor</fullName>
    </submittedName>
</protein>
<dbReference type="Pfam" id="PF08281">
    <property type="entry name" value="Sigma70_r4_2"/>
    <property type="match status" value="1"/>
</dbReference>
<evidence type="ECO:0000256" key="2">
    <source>
        <dbReference type="ARBA" id="ARBA00023015"/>
    </source>
</evidence>
<reference evidence="7" key="1">
    <citation type="submission" date="2020-10" db="EMBL/GenBank/DDBJ databases">
        <authorList>
            <person name="Gilroy R."/>
        </authorList>
    </citation>
    <scope>NUCLEOTIDE SEQUENCE</scope>
    <source>
        <strain evidence="7">B1-20833</strain>
    </source>
</reference>